<evidence type="ECO:0000313" key="2">
    <source>
        <dbReference type="EMBL" id="CAG7825744.1"/>
    </source>
</evidence>
<feature type="chain" id="PRO_5035282719" evidence="1">
    <location>
        <begin position="24"/>
        <end position="143"/>
    </location>
</feature>
<name>A0A8J2KYL2_9HEXA</name>
<keyword evidence="3" id="KW-1185">Reference proteome</keyword>
<keyword evidence="1" id="KW-0732">Signal</keyword>
<comment type="caution">
    <text evidence="2">The sequence shown here is derived from an EMBL/GenBank/DDBJ whole genome shotgun (WGS) entry which is preliminary data.</text>
</comment>
<evidence type="ECO:0000256" key="1">
    <source>
        <dbReference type="SAM" id="SignalP"/>
    </source>
</evidence>
<proteinExistence type="predicted"/>
<sequence>MASSPILLLGLLSVFAVLAVVSGIPVQNDYPSGVVAGNLEGNANHDLKEPVVVFAPVEVPKPIGVSQVVSPVNAVVVPAYYPYLDSRQAQISNGVNTIVGGARTGNVEQILRGAFSIPSSYHVRGTANGILDTIFGRRYYDYY</sequence>
<dbReference type="Proteomes" id="UP000708208">
    <property type="component" value="Unassembled WGS sequence"/>
</dbReference>
<protein>
    <submittedName>
        <fullName evidence="2">Uncharacterized protein</fullName>
    </submittedName>
</protein>
<accession>A0A8J2KYL2</accession>
<feature type="signal peptide" evidence="1">
    <location>
        <begin position="1"/>
        <end position="23"/>
    </location>
</feature>
<reference evidence="2" key="1">
    <citation type="submission" date="2021-06" db="EMBL/GenBank/DDBJ databases">
        <authorList>
            <person name="Hodson N. C."/>
            <person name="Mongue J. A."/>
            <person name="Jaron S. K."/>
        </authorList>
    </citation>
    <scope>NUCLEOTIDE SEQUENCE</scope>
</reference>
<dbReference type="AlphaFoldDB" id="A0A8J2KYL2"/>
<dbReference type="EMBL" id="CAJVCH010537386">
    <property type="protein sequence ID" value="CAG7825744.1"/>
    <property type="molecule type" value="Genomic_DNA"/>
</dbReference>
<evidence type="ECO:0000313" key="3">
    <source>
        <dbReference type="Proteomes" id="UP000708208"/>
    </source>
</evidence>
<organism evidence="2 3">
    <name type="scientific">Allacma fusca</name>
    <dbReference type="NCBI Taxonomy" id="39272"/>
    <lineage>
        <taxon>Eukaryota</taxon>
        <taxon>Metazoa</taxon>
        <taxon>Ecdysozoa</taxon>
        <taxon>Arthropoda</taxon>
        <taxon>Hexapoda</taxon>
        <taxon>Collembola</taxon>
        <taxon>Symphypleona</taxon>
        <taxon>Sminthuridae</taxon>
        <taxon>Allacma</taxon>
    </lineage>
</organism>
<gene>
    <name evidence="2" type="ORF">AFUS01_LOCUS35838</name>
</gene>